<organism evidence="1 2">
    <name type="scientific">Helicobacter mastomyrinus</name>
    <dbReference type="NCBI Taxonomy" id="287948"/>
    <lineage>
        <taxon>Bacteria</taxon>
        <taxon>Pseudomonadati</taxon>
        <taxon>Campylobacterota</taxon>
        <taxon>Epsilonproteobacteria</taxon>
        <taxon>Campylobacterales</taxon>
        <taxon>Helicobacteraceae</taxon>
        <taxon>Helicobacter</taxon>
    </lineage>
</organism>
<name>A0ABZ3F5K1_9HELI</name>
<evidence type="ECO:0008006" key="3">
    <source>
        <dbReference type="Google" id="ProtNLM"/>
    </source>
</evidence>
<keyword evidence="2" id="KW-1185">Reference proteome</keyword>
<gene>
    <name evidence="1" type="ORF">V3I05_09985</name>
</gene>
<dbReference type="EMBL" id="CP145316">
    <property type="protein sequence ID" value="XAM18000.1"/>
    <property type="molecule type" value="Genomic_DNA"/>
</dbReference>
<dbReference type="Gene3D" id="3.90.1480.10">
    <property type="entry name" value="Alpha-2,3-sialyltransferase"/>
    <property type="match status" value="1"/>
</dbReference>
<dbReference type="Proteomes" id="UP001434737">
    <property type="component" value="Chromosome"/>
</dbReference>
<dbReference type="RefSeq" id="WP_300446884.1">
    <property type="nucleotide sequence ID" value="NZ_CP145316.1"/>
</dbReference>
<accession>A0ABZ3F5K1</accession>
<reference evidence="1 2" key="1">
    <citation type="submission" date="2024-02" db="EMBL/GenBank/DDBJ databases">
        <title>Genome and pathogenicity analysis of Helicobacter mastomyrinus isolated from mice.</title>
        <authorList>
            <person name="Zhu L."/>
        </authorList>
    </citation>
    <scope>NUCLEOTIDE SEQUENCE [LARGE SCALE GENOMIC DNA]</scope>
    <source>
        <strain evidence="1 2">Hm-17</strain>
    </source>
</reference>
<proteinExistence type="predicted"/>
<evidence type="ECO:0000313" key="2">
    <source>
        <dbReference type="Proteomes" id="UP001434737"/>
    </source>
</evidence>
<evidence type="ECO:0000313" key="1">
    <source>
        <dbReference type="EMBL" id="XAM18000.1"/>
    </source>
</evidence>
<protein>
    <recommendedName>
        <fullName evidence="3">DUF115 domain-containing protein</fullName>
    </recommendedName>
</protein>
<sequence>MQRKYHLKSKVNKTAQFLWYLQNFIRHGTFSPSIKQIVPIKDRIFVIGNGPSLNTDITSHIKDLCLEDIMMVNQALTHTLAFELKPKYYMLMDPAYWGFYTDKEDIDGGLTQCVKCLNEAFSRVDWEMNVFAPYHYYHKRTAKSLVLNNPKLHIYTFNAVELYTFSILQRWLYRHNFAIPSGINVLLAGLCCAVTMGYKEIYLLGADSTWHKQLEVDENNRIYSLETHYYHNQKEKIYTPYPLSFHMQCIAEAFKAYDTLGVAFPYIYNLSSVSMIDAFKRKNIDSILGSGGGDTKHLVILLYSLFLIKRGAYVS</sequence>